<evidence type="ECO:0000256" key="1">
    <source>
        <dbReference type="ARBA" id="ARBA00004141"/>
    </source>
</evidence>
<evidence type="ECO:0000313" key="9">
    <source>
        <dbReference type="Proteomes" id="UP000886884"/>
    </source>
</evidence>
<dbReference type="Proteomes" id="UP000886884">
    <property type="component" value="Unassembled WGS sequence"/>
</dbReference>
<dbReference type="PANTHER" id="PTHR33507">
    <property type="entry name" value="INNER MEMBRANE PROTEIN YBBJ"/>
    <property type="match status" value="1"/>
</dbReference>
<feature type="transmembrane region" description="Helical" evidence="5">
    <location>
        <begin position="7"/>
        <end position="27"/>
    </location>
</feature>
<keyword evidence="2 5" id="KW-0812">Transmembrane</keyword>
<sequence length="165" mass="17555">MDILSQIIVDNLLSVILLVVGFVLLVIEMYVPGFGAFGISGCVLLIGGIIAARPTPLQALIMVVIILALLCIVLSVSIHSASKGRLSKSKLVLKDVSIERAEADDLAYFVDKKGVAVTVLRPAGMAEFDGVKLNVVSDGEFIPEGERVRVSRVEGNRIVVVKAEA</sequence>
<dbReference type="Gene3D" id="2.40.50.140">
    <property type="entry name" value="Nucleic acid-binding proteins"/>
    <property type="match status" value="1"/>
</dbReference>
<dbReference type="GO" id="GO:0005886">
    <property type="term" value="C:plasma membrane"/>
    <property type="evidence" value="ECO:0007669"/>
    <property type="project" value="TreeGrafter"/>
</dbReference>
<reference evidence="8" key="2">
    <citation type="journal article" date="2021" name="PeerJ">
        <title>Extensive microbial diversity within the chicken gut microbiome revealed by metagenomics and culture.</title>
        <authorList>
            <person name="Gilroy R."/>
            <person name="Ravi A."/>
            <person name="Getino M."/>
            <person name="Pursley I."/>
            <person name="Horton D.L."/>
            <person name="Alikhan N.F."/>
            <person name="Baker D."/>
            <person name="Gharbi K."/>
            <person name="Hall N."/>
            <person name="Watson M."/>
            <person name="Adriaenssens E.M."/>
            <person name="Foster-Nyarko E."/>
            <person name="Jarju S."/>
            <person name="Secka A."/>
            <person name="Antonio M."/>
            <person name="Oren A."/>
            <person name="Chaudhuri R.R."/>
            <person name="La Ragione R."/>
            <person name="Hildebrand F."/>
            <person name="Pallen M.J."/>
        </authorList>
    </citation>
    <scope>NUCLEOTIDE SEQUENCE</scope>
    <source>
        <strain evidence="8">CHK183-6373</strain>
    </source>
</reference>
<proteinExistence type="predicted"/>
<comment type="caution">
    <text evidence="8">The sequence shown here is derived from an EMBL/GenBank/DDBJ whole genome shotgun (WGS) entry which is preliminary data.</text>
</comment>
<feature type="domain" description="NfeD-like C-terminal" evidence="6">
    <location>
        <begin position="110"/>
        <end position="162"/>
    </location>
</feature>
<comment type="subcellular location">
    <subcellularLocation>
        <location evidence="1">Membrane</location>
        <topology evidence="1">Multi-pass membrane protein</topology>
    </subcellularLocation>
</comment>
<dbReference type="InterPro" id="IPR056739">
    <property type="entry name" value="NfeD_membrane"/>
</dbReference>
<dbReference type="InterPro" id="IPR012340">
    <property type="entry name" value="NA-bd_OB-fold"/>
</dbReference>
<evidence type="ECO:0000259" key="7">
    <source>
        <dbReference type="Pfam" id="PF24961"/>
    </source>
</evidence>
<feature type="domain" description="NfeD integral membrane" evidence="7">
    <location>
        <begin position="9"/>
        <end position="73"/>
    </location>
</feature>
<evidence type="ECO:0000256" key="2">
    <source>
        <dbReference type="ARBA" id="ARBA00022692"/>
    </source>
</evidence>
<dbReference type="PANTHER" id="PTHR33507:SF3">
    <property type="entry name" value="INNER MEMBRANE PROTEIN YBBJ"/>
    <property type="match status" value="1"/>
</dbReference>
<gene>
    <name evidence="8" type="ORF">IAA64_05000</name>
</gene>
<dbReference type="AlphaFoldDB" id="A0A9D1P629"/>
<feature type="transmembrane region" description="Helical" evidence="5">
    <location>
        <begin position="59"/>
        <end position="78"/>
    </location>
</feature>
<dbReference type="EMBL" id="DVOT01000089">
    <property type="protein sequence ID" value="HIV27303.1"/>
    <property type="molecule type" value="Genomic_DNA"/>
</dbReference>
<protein>
    <recommendedName>
        <fullName evidence="10">NfeD-like C-terminal domain-containing protein</fullName>
    </recommendedName>
</protein>
<keyword evidence="3 5" id="KW-1133">Transmembrane helix</keyword>
<name>A0A9D1P629_9FIRM</name>
<organism evidence="8 9">
    <name type="scientific">Candidatus Ornithocaccomicrobium faecavium</name>
    <dbReference type="NCBI Taxonomy" id="2840890"/>
    <lineage>
        <taxon>Bacteria</taxon>
        <taxon>Bacillati</taxon>
        <taxon>Bacillota</taxon>
        <taxon>Clostridia</taxon>
        <taxon>Candidatus Ornithocaccomicrobium</taxon>
    </lineage>
</organism>
<reference evidence="8" key="1">
    <citation type="submission" date="2020-10" db="EMBL/GenBank/DDBJ databases">
        <authorList>
            <person name="Gilroy R."/>
        </authorList>
    </citation>
    <scope>NUCLEOTIDE SEQUENCE</scope>
    <source>
        <strain evidence="8">CHK183-6373</strain>
    </source>
</reference>
<evidence type="ECO:0000313" key="8">
    <source>
        <dbReference type="EMBL" id="HIV27303.1"/>
    </source>
</evidence>
<accession>A0A9D1P629</accession>
<dbReference type="InterPro" id="IPR002810">
    <property type="entry name" value="NfeD-like_C"/>
</dbReference>
<evidence type="ECO:0000256" key="5">
    <source>
        <dbReference type="SAM" id="Phobius"/>
    </source>
</evidence>
<keyword evidence="4 5" id="KW-0472">Membrane</keyword>
<evidence type="ECO:0008006" key="10">
    <source>
        <dbReference type="Google" id="ProtNLM"/>
    </source>
</evidence>
<evidence type="ECO:0000259" key="6">
    <source>
        <dbReference type="Pfam" id="PF01957"/>
    </source>
</evidence>
<feature type="transmembrane region" description="Helical" evidence="5">
    <location>
        <begin position="33"/>
        <end position="52"/>
    </location>
</feature>
<dbReference type="Pfam" id="PF24961">
    <property type="entry name" value="NfeD_membrane"/>
    <property type="match status" value="1"/>
</dbReference>
<evidence type="ECO:0000256" key="3">
    <source>
        <dbReference type="ARBA" id="ARBA00022989"/>
    </source>
</evidence>
<evidence type="ECO:0000256" key="4">
    <source>
        <dbReference type="ARBA" id="ARBA00023136"/>
    </source>
</evidence>
<dbReference type="InterPro" id="IPR052165">
    <property type="entry name" value="Membrane_assoc_protease"/>
</dbReference>
<dbReference type="Pfam" id="PF01957">
    <property type="entry name" value="NfeD"/>
    <property type="match status" value="1"/>
</dbReference>